<name>A7RZ27_NEMVE</name>
<protein>
    <recommendedName>
        <fullName evidence="6">Selenoprotein F</fullName>
    </recommendedName>
</protein>
<dbReference type="InterPro" id="IPR014912">
    <property type="entry name" value="Sep15_SelM_dom"/>
</dbReference>
<comment type="subcellular location">
    <subcellularLocation>
        <location evidence="1">Endoplasmic reticulum lumen</location>
    </subcellularLocation>
</comment>
<feature type="non-terminal residue" evidence="8">
    <location>
        <position position="60"/>
    </location>
</feature>
<evidence type="ECO:0000256" key="3">
    <source>
        <dbReference type="ARBA" id="ARBA00022729"/>
    </source>
</evidence>
<keyword evidence="5" id="KW-0712">Selenocysteine</keyword>
<dbReference type="InterPro" id="IPR038219">
    <property type="entry name" value="Sep15/SelM_sf"/>
</dbReference>
<dbReference type="SUPFAM" id="SSF52833">
    <property type="entry name" value="Thioredoxin-like"/>
    <property type="match status" value="1"/>
</dbReference>
<keyword evidence="9" id="KW-1185">Reference proteome</keyword>
<evidence type="ECO:0000259" key="7">
    <source>
        <dbReference type="Pfam" id="PF08806"/>
    </source>
</evidence>
<dbReference type="PANTHER" id="PTHR13077:SF6">
    <property type="entry name" value="SELENOPROTEIN F"/>
    <property type="match status" value="1"/>
</dbReference>
<dbReference type="GO" id="GO:0005788">
    <property type="term" value="C:endoplasmic reticulum lumen"/>
    <property type="evidence" value="ECO:0007669"/>
    <property type="project" value="UniProtKB-SubCell"/>
</dbReference>
<dbReference type="eggNOG" id="KOG3384">
    <property type="taxonomic scope" value="Eukaryota"/>
</dbReference>
<feature type="domain" description="Selenoprotein F/M" evidence="7">
    <location>
        <begin position="1"/>
        <end position="58"/>
    </location>
</feature>
<dbReference type="EMBL" id="DS469555">
    <property type="protein sequence ID" value="EDO43335.1"/>
    <property type="molecule type" value="Genomic_DNA"/>
</dbReference>
<dbReference type="PhylomeDB" id="A7RZ27"/>
<dbReference type="Proteomes" id="UP000001593">
    <property type="component" value="Unassembled WGS sequence"/>
</dbReference>
<evidence type="ECO:0000256" key="2">
    <source>
        <dbReference type="ARBA" id="ARBA00005742"/>
    </source>
</evidence>
<dbReference type="AlphaFoldDB" id="A7RZ27"/>
<evidence type="ECO:0000256" key="5">
    <source>
        <dbReference type="ARBA" id="ARBA00022933"/>
    </source>
</evidence>
<dbReference type="InterPro" id="IPR036249">
    <property type="entry name" value="Thioredoxin-like_sf"/>
</dbReference>
<gene>
    <name evidence="8" type="ORF">NEMVEDRAFT_v1g98340</name>
</gene>
<evidence type="ECO:0000256" key="4">
    <source>
        <dbReference type="ARBA" id="ARBA00022824"/>
    </source>
</evidence>
<evidence type="ECO:0000313" key="8">
    <source>
        <dbReference type="EMBL" id="EDO43335.1"/>
    </source>
</evidence>
<dbReference type="HOGENOM" id="CLU_195438_0_0_1"/>
<keyword evidence="4" id="KW-0256">Endoplasmic reticulum</keyword>
<accession>A7RZ27</accession>
<dbReference type="OMA" id="GCFMGPF"/>
<dbReference type="InParanoid" id="A7RZ27"/>
<dbReference type="OrthoDB" id="1910009at2759"/>
<dbReference type="Pfam" id="PF08806">
    <property type="entry name" value="Sep15_SelM"/>
    <property type="match status" value="1"/>
</dbReference>
<reference evidence="8 9" key="1">
    <citation type="journal article" date="2007" name="Science">
        <title>Sea anemone genome reveals ancestral eumetazoan gene repertoire and genomic organization.</title>
        <authorList>
            <person name="Putnam N.H."/>
            <person name="Srivastava M."/>
            <person name="Hellsten U."/>
            <person name="Dirks B."/>
            <person name="Chapman J."/>
            <person name="Salamov A."/>
            <person name="Terry A."/>
            <person name="Shapiro H."/>
            <person name="Lindquist E."/>
            <person name="Kapitonov V.V."/>
            <person name="Jurka J."/>
            <person name="Genikhovich G."/>
            <person name="Grigoriev I.V."/>
            <person name="Lucas S.M."/>
            <person name="Steele R.E."/>
            <person name="Finnerty J.R."/>
            <person name="Technau U."/>
            <person name="Martindale M.Q."/>
            <person name="Rokhsar D.S."/>
        </authorList>
    </citation>
    <scope>NUCLEOTIDE SEQUENCE [LARGE SCALE GENOMIC DNA]</scope>
    <source>
        <strain evidence="9">CH2 X CH6</strain>
    </source>
</reference>
<evidence type="ECO:0000313" key="9">
    <source>
        <dbReference type="Proteomes" id="UP000001593"/>
    </source>
</evidence>
<comment type="similarity">
    <text evidence="2">Belongs to the selenoprotein M/F family.</text>
</comment>
<dbReference type="Gene3D" id="3.40.30.50">
    <property type="entry name" value="Sep15/SelM thioredoxin-like domain, active-site redox motif"/>
    <property type="match status" value="1"/>
</dbReference>
<proteinExistence type="inferred from homology"/>
<dbReference type="PANTHER" id="PTHR13077">
    <property type="entry name" value="SELENOPROTEIN F"/>
    <property type="match status" value="1"/>
</dbReference>
<evidence type="ECO:0000256" key="1">
    <source>
        <dbReference type="ARBA" id="ARBA00004319"/>
    </source>
</evidence>
<dbReference type="KEGG" id="nve:5515254"/>
<dbReference type="STRING" id="45351.A7RZ27"/>
<dbReference type="InterPro" id="IPR039992">
    <property type="entry name" value="Sep15_SelM"/>
</dbReference>
<keyword evidence="3" id="KW-0732">Signal</keyword>
<sequence>AFVRSDRPDKFPNLRVEFVRGSDPILKLHGDDGGIKEELSIEKWDTDNVEEFLMEKLKMT</sequence>
<evidence type="ECO:0000256" key="6">
    <source>
        <dbReference type="ARBA" id="ARBA00040775"/>
    </source>
</evidence>
<organism evidence="8 9">
    <name type="scientific">Nematostella vectensis</name>
    <name type="common">Starlet sea anemone</name>
    <dbReference type="NCBI Taxonomy" id="45351"/>
    <lineage>
        <taxon>Eukaryota</taxon>
        <taxon>Metazoa</taxon>
        <taxon>Cnidaria</taxon>
        <taxon>Anthozoa</taxon>
        <taxon>Hexacorallia</taxon>
        <taxon>Actiniaria</taxon>
        <taxon>Edwardsiidae</taxon>
        <taxon>Nematostella</taxon>
    </lineage>
</organism>